<keyword evidence="3" id="KW-1185">Reference proteome</keyword>
<dbReference type="KEGG" id="cbv:U729_1731"/>
<accession>A0A0A7FVK7</accession>
<evidence type="ECO:0000313" key="2">
    <source>
        <dbReference type="EMBL" id="AIY83623.1"/>
    </source>
</evidence>
<name>A0A0A7FVK7_9CLOT</name>
<dbReference type="PROSITE" id="PS51257">
    <property type="entry name" value="PROKAR_LIPOPROTEIN"/>
    <property type="match status" value="1"/>
</dbReference>
<sequence>MVKKTIAVLIATTILFSLAGCGSKKDDKNEEDTAKKVELNIDDQEQFKDLKGDWIRDFTYDDFNKETNELMGKVEETTKSLGLEYQKDEKVQDINGNTANVKSIYLDNKNPENNRLESMQFQSQFIGKAQEYGRIQMKLSLKFDGEGAIKDNNFNLGDTAIAKYAEIMTKVPNRDYKDINNKIMDIIKGEKSEGVVKDSINGLEEEFAVSKDYIVYTLSTKIYEFEKAPSEGIK</sequence>
<feature type="chain" id="PRO_5038944435" description="Lipoprotein" evidence="1">
    <location>
        <begin position="20"/>
        <end position="234"/>
    </location>
</feature>
<evidence type="ECO:0000256" key="1">
    <source>
        <dbReference type="SAM" id="SignalP"/>
    </source>
</evidence>
<reference evidence="2 3" key="1">
    <citation type="journal article" date="2015" name="Infect. Genet. Evol.">
        <title>Genomic sequences of six botulinum neurotoxin-producing strains representing three clostridial species illustrate the mobility and diversity of botulinum neurotoxin genes.</title>
        <authorList>
            <person name="Smith T.J."/>
            <person name="Hill K.K."/>
            <person name="Xie G."/>
            <person name="Foley B.T."/>
            <person name="Williamson C.H."/>
            <person name="Foster J.T."/>
            <person name="Johnson S.L."/>
            <person name="Chertkov O."/>
            <person name="Teshima H."/>
            <person name="Gibbons H.S."/>
            <person name="Johnsky L.A."/>
            <person name="Karavis M.A."/>
            <person name="Smith L.A."/>
        </authorList>
    </citation>
    <scope>NUCLEOTIDE SEQUENCE [LARGE SCALE GENOMIC DNA]</scope>
    <source>
        <strain evidence="2">Sullivan</strain>
    </source>
</reference>
<protein>
    <recommendedName>
        <fullName evidence="4">Lipoprotein</fullName>
    </recommendedName>
</protein>
<keyword evidence="1" id="KW-0732">Signal</keyword>
<dbReference type="RefSeq" id="WP_039313708.1">
    <property type="nucleotide sequence ID" value="NZ_CP006905.1"/>
</dbReference>
<proteinExistence type="predicted"/>
<dbReference type="STRING" id="1561.NPD11_1287"/>
<dbReference type="OrthoDB" id="1929962at2"/>
<evidence type="ECO:0008006" key="4">
    <source>
        <dbReference type="Google" id="ProtNLM"/>
    </source>
</evidence>
<feature type="signal peptide" evidence="1">
    <location>
        <begin position="1"/>
        <end position="19"/>
    </location>
</feature>
<dbReference type="HOGENOM" id="CLU_1203091_0_0_9"/>
<dbReference type="eggNOG" id="ENOG5032DYS">
    <property type="taxonomic scope" value="Bacteria"/>
</dbReference>
<dbReference type="AlphaFoldDB" id="A0A0A7FVK7"/>
<evidence type="ECO:0000313" key="3">
    <source>
        <dbReference type="Proteomes" id="UP000030635"/>
    </source>
</evidence>
<organism evidence="2 3">
    <name type="scientific">Clostridium baratii str. Sullivan</name>
    <dbReference type="NCBI Taxonomy" id="1415775"/>
    <lineage>
        <taxon>Bacteria</taxon>
        <taxon>Bacillati</taxon>
        <taxon>Bacillota</taxon>
        <taxon>Clostridia</taxon>
        <taxon>Eubacteriales</taxon>
        <taxon>Clostridiaceae</taxon>
        <taxon>Clostridium</taxon>
    </lineage>
</organism>
<dbReference type="EMBL" id="CP006905">
    <property type="protein sequence ID" value="AIY83623.1"/>
    <property type="molecule type" value="Genomic_DNA"/>
</dbReference>
<gene>
    <name evidence="2" type="ORF">U729_1731</name>
</gene>
<dbReference type="Proteomes" id="UP000030635">
    <property type="component" value="Chromosome"/>
</dbReference>